<evidence type="ECO:0000313" key="1">
    <source>
        <dbReference type="EMBL" id="AWN42849.1"/>
    </source>
</evidence>
<dbReference type="Proteomes" id="UP000245926">
    <property type="component" value="Chromosome"/>
</dbReference>
<dbReference type="KEGG" id="mets:DK389_23035"/>
<name>A0A2U8WA17_9HYPH</name>
<protein>
    <submittedName>
        <fullName evidence="1">Uncharacterized protein</fullName>
    </submittedName>
</protein>
<evidence type="ECO:0000313" key="2">
    <source>
        <dbReference type="Proteomes" id="UP000245926"/>
    </source>
</evidence>
<organism evidence="1 2">
    <name type="scientific">Methylobacterium durans</name>
    <dbReference type="NCBI Taxonomy" id="2202825"/>
    <lineage>
        <taxon>Bacteria</taxon>
        <taxon>Pseudomonadati</taxon>
        <taxon>Pseudomonadota</taxon>
        <taxon>Alphaproteobacteria</taxon>
        <taxon>Hyphomicrobiales</taxon>
        <taxon>Methylobacteriaceae</taxon>
        <taxon>Methylobacterium</taxon>
    </lineage>
</organism>
<dbReference type="AlphaFoldDB" id="A0A2U8WA17"/>
<keyword evidence="2" id="KW-1185">Reference proteome</keyword>
<sequence>MARTLTYSIVDHSDGRFAVVAVTALGSAYWRCGFLARAEAELCVEDLRVVMTACGVPLVHWEAGLSGTDQLLNLSAPKSAS</sequence>
<dbReference type="OrthoDB" id="7996589at2"/>
<gene>
    <name evidence="1" type="ORF">DK389_23035</name>
</gene>
<reference evidence="2" key="1">
    <citation type="submission" date="2018-05" db="EMBL/GenBank/DDBJ databases">
        <title>Complete Genome Sequence of Methylobacterium sp. 17SD2-17.</title>
        <authorList>
            <person name="Srinivasan S."/>
        </authorList>
    </citation>
    <scope>NUCLEOTIDE SEQUENCE [LARGE SCALE GENOMIC DNA]</scope>
    <source>
        <strain evidence="2">17SD2-17</strain>
    </source>
</reference>
<proteinExistence type="predicted"/>
<accession>A0A2U8WA17</accession>
<dbReference type="EMBL" id="CP029550">
    <property type="protein sequence ID" value="AWN42849.1"/>
    <property type="molecule type" value="Genomic_DNA"/>
</dbReference>